<dbReference type="RefSeq" id="XP_033461036.1">
    <property type="nucleotide sequence ID" value="XM_033601151.1"/>
</dbReference>
<dbReference type="OrthoDB" id="2392789at2759"/>
<dbReference type="GO" id="GO:0006487">
    <property type="term" value="P:protein N-linked glycosylation"/>
    <property type="evidence" value="ECO:0007669"/>
    <property type="project" value="TreeGrafter"/>
</dbReference>
<accession>A0A6J3M7M1</accession>
<dbReference type="AlphaFoldDB" id="A0A6J3M7M1"/>
<keyword evidence="1" id="KW-0472">Membrane</keyword>
<dbReference type="GO" id="GO:0046921">
    <property type="term" value="F:alpha-(1-&gt;6)-fucosyltransferase activity"/>
    <property type="evidence" value="ECO:0007669"/>
    <property type="project" value="TreeGrafter"/>
</dbReference>
<gene>
    <name evidence="3" type="ORF">K489DRAFT_316301</name>
</gene>
<evidence type="ECO:0000313" key="2">
    <source>
        <dbReference type="Proteomes" id="UP000504637"/>
    </source>
</evidence>
<feature type="transmembrane region" description="Helical" evidence="1">
    <location>
        <begin position="62"/>
        <end position="80"/>
    </location>
</feature>
<evidence type="ECO:0000256" key="1">
    <source>
        <dbReference type="SAM" id="Phobius"/>
    </source>
</evidence>
<name>A0A6J3M7M1_9PEZI</name>
<evidence type="ECO:0000313" key="3">
    <source>
        <dbReference type="RefSeq" id="XP_033461036.1"/>
    </source>
</evidence>
<keyword evidence="1" id="KW-1133">Transmembrane helix</keyword>
<reference evidence="3" key="2">
    <citation type="submission" date="2020-04" db="EMBL/GenBank/DDBJ databases">
        <authorList>
            <consortium name="NCBI Genome Project"/>
        </authorList>
    </citation>
    <scope>NUCLEOTIDE SEQUENCE</scope>
    <source>
        <strain evidence="3">CBS 342.82</strain>
    </source>
</reference>
<keyword evidence="1" id="KW-0812">Transmembrane</keyword>
<protein>
    <submittedName>
        <fullName evidence="3">Uncharacterized protein</fullName>
    </submittedName>
</protein>
<sequence>MKPRRNTNFLTVPVLPSPASFIPGIDGSAEKQFGTLPPLSPLLPTTRLKLNKSEERSFYRRYAARLVVAITLSLVFLWQASNIFTAVKDFQAPLPISTNTTQLADLPKHAAAITVNGGSKWTVSIPHDSAFPLSSNDYTHICQTTETVRDEIRTTTQPSGVSGWWADSDRSFLDVAEAQAMGYLPANNNQTSQENVCEKSLTFVLESDDISFGGSLLMLWLSYGLAQRQGRAFFLDDSRWAWSKYTSYFQPPPRPQCNPPPAHHIVSCPAIARHIVVSSSTAQWTFGPAFKAQYMRSNRFVREQQTQVFALVRAGYDALFHLADTDAGYVDERVSHFRGDAQNAQAPVVGVHIRRGDRHPYEYQYSHDYLPLSRYVDAAYEMLPSLAKKPTSQIFSSITSFLSAPVHPSQPIASTPNLVLASDDPDIHLSDELLLALSAHDASPESLTRAQDRILLATKSALDAAANLTATKSIPRGPHAPHDGHTAIQYHKHVAENAGWDGGFYAAMFASLGNVGGPVSTTPQALEMRILVGRAYVLDMAVLARASDAAVCAISSASCRVLGVAMGWEGVRSGGKWVNVDDGRGWSWDGNGP</sequence>
<reference evidence="3" key="3">
    <citation type="submission" date="2025-08" db="UniProtKB">
        <authorList>
            <consortium name="RefSeq"/>
        </authorList>
    </citation>
    <scope>IDENTIFICATION</scope>
    <source>
        <strain evidence="3">CBS 342.82</strain>
    </source>
</reference>
<dbReference type="PANTHER" id="PTHR13132">
    <property type="entry name" value="ALPHA- 1,6 -FUCOSYLTRANSFERASE"/>
    <property type="match status" value="1"/>
</dbReference>
<reference evidence="3" key="1">
    <citation type="submission" date="2020-01" db="EMBL/GenBank/DDBJ databases">
        <authorList>
            <consortium name="DOE Joint Genome Institute"/>
            <person name="Haridas S."/>
            <person name="Albert R."/>
            <person name="Binder M."/>
            <person name="Bloem J."/>
            <person name="Labutti K."/>
            <person name="Salamov A."/>
            <person name="Andreopoulos B."/>
            <person name="Baker S.E."/>
            <person name="Barry K."/>
            <person name="Bills G."/>
            <person name="Bluhm B.H."/>
            <person name="Cannon C."/>
            <person name="Castanera R."/>
            <person name="Culley D.E."/>
            <person name="Daum C."/>
            <person name="Ezra D."/>
            <person name="Gonzalez J.B."/>
            <person name="Henrissat B."/>
            <person name="Kuo A."/>
            <person name="Liang C."/>
            <person name="Lipzen A."/>
            <person name="Lutzoni F."/>
            <person name="Magnuson J."/>
            <person name="Mondo S."/>
            <person name="Nolan M."/>
            <person name="Ohm R."/>
            <person name="Pangilinan J."/>
            <person name="Park H.-J."/>
            <person name="Ramirez L."/>
            <person name="Alfaro M."/>
            <person name="Sun H."/>
            <person name="Tritt A."/>
            <person name="Yoshinaga Y."/>
            <person name="Zwiers L.-H."/>
            <person name="Turgeon B.G."/>
            <person name="Goodwin S.B."/>
            <person name="Spatafora J.W."/>
            <person name="Crous P.W."/>
            <person name="Grigoriev I.V."/>
        </authorList>
    </citation>
    <scope>NUCLEOTIDE SEQUENCE</scope>
    <source>
        <strain evidence="3">CBS 342.82</strain>
    </source>
</reference>
<dbReference type="Proteomes" id="UP000504637">
    <property type="component" value="Unplaced"/>
</dbReference>
<dbReference type="GeneID" id="54358951"/>
<proteinExistence type="predicted"/>
<dbReference type="PANTHER" id="PTHR13132:SF29">
    <property type="entry name" value="ALPHA-(1,6)-FUCOSYLTRANSFERASE"/>
    <property type="match status" value="1"/>
</dbReference>
<organism evidence="3">
    <name type="scientific">Dissoconium aciculare CBS 342.82</name>
    <dbReference type="NCBI Taxonomy" id="1314786"/>
    <lineage>
        <taxon>Eukaryota</taxon>
        <taxon>Fungi</taxon>
        <taxon>Dikarya</taxon>
        <taxon>Ascomycota</taxon>
        <taxon>Pezizomycotina</taxon>
        <taxon>Dothideomycetes</taxon>
        <taxon>Dothideomycetidae</taxon>
        <taxon>Mycosphaerellales</taxon>
        <taxon>Dissoconiaceae</taxon>
        <taxon>Dissoconium</taxon>
    </lineage>
</organism>
<keyword evidence="2" id="KW-1185">Reference proteome</keyword>